<accession>A0A163JNX0</accession>
<dbReference type="AlphaFoldDB" id="A0A163JNX0"/>
<dbReference type="InterPro" id="IPR007557">
    <property type="entry name" value="PSP1_C"/>
</dbReference>
<sequence length="292" mass="33385">MGDTDMATVLLPMDLLQDDVLAVNHPLPRKSLDGQPKTTASSPCSIFSTLSASSLEVSSLAPPNKSTGYPFWTDTHSTIWSPVDLLSNDWNAPPLTTDRYDPSSFDTRTTRHQQQYGLNKEVLAQIDAYFSGTPSHVSNTFMTTPLLYVVQFKHNRTELCYVVEETNAVAVGDWVIVEADRGRDLGRVIEQITHHQQRGIKQLYRRASLDEIATLDRQRLDEEKALMVCQAKIQQRNLPMQIVHAEYQWDRRKLTFYFVANQRVDFRQAVRELFKTYKTRIWMCALKAVDGS</sequence>
<name>A0A163JNX0_ABSGL</name>
<dbReference type="InterPro" id="IPR047767">
    <property type="entry name" value="PSP1-like"/>
</dbReference>
<feature type="domain" description="PSP1 C-terminal" evidence="1">
    <location>
        <begin position="201"/>
        <end position="286"/>
    </location>
</feature>
<organism evidence="2">
    <name type="scientific">Absidia glauca</name>
    <name type="common">Pin mould</name>
    <dbReference type="NCBI Taxonomy" id="4829"/>
    <lineage>
        <taxon>Eukaryota</taxon>
        <taxon>Fungi</taxon>
        <taxon>Fungi incertae sedis</taxon>
        <taxon>Mucoromycota</taxon>
        <taxon>Mucoromycotina</taxon>
        <taxon>Mucoromycetes</taxon>
        <taxon>Mucorales</taxon>
        <taxon>Cunninghamellaceae</taxon>
        <taxon>Absidia</taxon>
    </lineage>
</organism>
<keyword evidence="3" id="KW-1185">Reference proteome</keyword>
<reference evidence="2" key="1">
    <citation type="submission" date="2016-04" db="EMBL/GenBank/DDBJ databases">
        <authorList>
            <person name="Evans L.H."/>
            <person name="Alamgir A."/>
            <person name="Owens N."/>
            <person name="Weber N.D."/>
            <person name="Virtaneva K."/>
            <person name="Barbian K."/>
            <person name="Babar A."/>
            <person name="Rosenke K."/>
        </authorList>
    </citation>
    <scope>NUCLEOTIDE SEQUENCE [LARGE SCALE GENOMIC DNA]</scope>
    <source>
        <strain evidence="2">CBS 101.48</strain>
    </source>
</reference>
<evidence type="ECO:0000313" key="2">
    <source>
        <dbReference type="EMBL" id="SAM00712.1"/>
    </source>
</evidence>
<dbReference type="Pfam" id="PF04468">
    <property type="entry name" value="PSP1"/>
    <property type="match status" value="1"/>
</dbReference>
<dbReference type="InParanoid" id="A0A163JNX0"/>
<dbReference type="PANTHER" id="PTHR43830">
    <property type="entry name" value="PROTEIN PSP1"/>
    <property type="match status" value="1"/>
</dbReference>
<gene>
    <name evidence="2" type="primary">ABSGL_06435.1 scaffold 8356</name>
</gene>
<dbReference type="OrthoDB" id="243127at2759"/>
<dbReference type="PROSITE" id="PS51411">
    <property type="entry name" value="PSP1_C"/>
    <property type="match status" value="1"/>
</dbReference>
<protein>
    <recommendedName>
        <fullName evidence="1">PSP1 C-terminal domain-containing protein</fullName>
    </recommendedName>
</protein>
<proteinExistence type="predicted"/>
<dbReference type="GO" id="GO:0005737">
    <property type="term" value="C:cytoplasm"/>
    <property type="evidence" value="ECO:0007669"/>
    <property type="project" value="TreeGrafter"/>
</dbReference>
<evidence type="ECO:0000313" key="3">
    <source>
        <dbReference type="Proteomes" id="UP000078561"/>
    </source>
</evidence>
<evidence type="ECO:0000259" key="1">
    <source>
        <dbReference type="PROSITE" id="PS51411"/>
    </source>
</evidence>
<dbReference type="Proteomes" id="UP000078561">
    <property type="component" value="Unassembled WGS sequence"/>
</dbReference>
<dbReference type="EMBL" id="LT553414">
    <property type="protein sequence ID" value="SAM00712.1"/>
    <property type="molecule type" value="Genomic_DNA"/>
</dbReference>
<dbReference type="NCBIfam" id="NF041131">
    <property type="entry name" value="RicT_YaaT_fam"/>
    <property type="match status" value="1"/>
</dbReference>
<dbReference type="PANTHER" id="PTHR43830:SF3">
    <property type="entry name" value="PROTEIN PSP1"/>
    <property type="match status" value="1"/>
</dbReference>